<evidence type="ECO:0000313" key="2">
    <source>
        <dbReference type="Proteomes" id="UP000789405"/>
    </source>
</evidence>
<dbReference type="Proteomes" id="UP000789405">
    <property type="component" value="Unassembled WGS sequence"/>
</dbReference>
<evidence type="ECO:0000313" key="1">
    <source>
        <dbReference type="EMBL" id="CAG8651178.1"/>
    </source>
</evidence>
<sequence>MLLRNGKGNGCRQRKPENLNFIIQLIDLATYYKLYDVEEFNNIRIGINMEHI</sequence>
<protein>
    <submittedName>
        <fullName evidence="1">15041_t:CDS:1</fullName>
    </submittedName>
</protein>
<name>A0A9N9DX04_9GLOM</name>
<comment type="caution">
    <text evidence="1">The sequence shown here is derived from an EMBL/GenBank/DDBJ whole genome shotgun (WGS) entry which is preliminary data.</text>
</comment>
<organism evidence="1 2">
    <name type="scientific">Dentiscutata erythropus</name>
    <dbReference type="NCBI Taxonomy" id="1348616"/>
    <lineage>
        <taxon>Eukaryota</taxon>
        <taxon>Fungi</taxon>
        <taxon>Fungi incertae sedis</taxon>
        <taxon>Mucoromycota</taxon>
        <taxon>Glomeromycotina</taxon>
        <taxon>Glomeromycetes</taxon>
        <taxon>Diversisporales</taxon>
        <taxon>Gigasporaceae</taxon>
        <taxon>Dentiscutata</taxon>
    </lineage>
</organism>
<gene>
    <name evidence="1" type="ORF">DERYTH_LOCUS10193</name>
</gene>
<keyword evidence="2" id="KW-1185">Reference proteome</keyword>
<reference evidence="1" key="1">
    <citation type="submission" date="2021-06" db="EMBL/GenBank/DDBJ databases">
        <authorList>
            <person name="Kallberg Y."/>
            <person name="Tangrot J."/>
            <person name="Rosling A."/>
        </authorList>
    </citation>
    <scope>NUCLEOTIDE SEQUENCE</scope>
    <source>
        <strain evidence="1">MA453B</strain>
    </source>
</reference>
<dbReference type="EMBL" id="CAJVPY010005816">
    <property type="protein sequence ID" value="CAG8651178.1"/>
    <property type="molecule type" value="Genomic_DNA"/>
</dbReference>
<accession>A0A9N9DX04</accession>
<dbReference type="AlphaFoldDB" id="A0A9N9DX04"/>
<proteinExistence type="predicted"/>